<comment type="caution">
    <text evidence="2">The sequence shown here is derived from an EMBL/GenBank/DDBJ whole genome shotgun (WGS) entry which is preliminary data.</text>
</comment>
<dbReference type="AlphaFoldDB" id="W9YRD9"/>
<dbReference type="GeneID" id="19155151"/>
<dbReference type="EMBL" id="AMWN01000001">
    <property type="protein sequence ID" value="EXJ95123.1"/>
    <property type="molecule type" value="Genomic_DNA"/>
</dbReference>
<dbReference type="Proteomes" id="UP000019484">
    <property type="component" value="Unassembled WGS sequence"/>
</dbReference>
<keyword evidence="3" id="KW-1185">Reference proteome</keyword>
<feature type="region of interest" description="Disordered" evidence="1">
    <location>
        <begin position="1"/>
        <end position="30"/>
    </location>
</feature>
<protein>
    <submittedName>
        <fullName evidence="2">Uncharacterized protein</fullName>
    </submittedName>
</protein>
<organism evidence="2 3">
    <name type="scientific">Capronia coronata CBS 617.96</name>
    <dbReference type="NCBI Taxonomy" id="1182541"/>
    <lineage>
        <taxon>Eukaryota</taxon>
        <taxon>Fungi</taxon>
        <taxon>Dikarya</taxon>
        <taxon>Ascomycota</taxon>
        <taxon>Pezizomycotina</taxon>
        <taxon>Eurotiomycetes</taxon>
        <taxon>Chaetothyriomycetidae</taxon>
        <taxon>Chaetothyriales</taxon>
        <taxon>Herpotrichiellaceae</taxon>
        <taxon>Capronia</taxon>
    </lineage>
</organism>
<dbReference type="HOGENOM" id="CLU_1383993_0_0_1"/>
<gene>
    <name evidence="2" type="ORF">A1O1_00242</name>
</gene>
<sequence length="197" mass="23146">MQGPQPPQPDTSNRDNDHDKNQQPEYTKYATVEHFFNEKRRALFESISASRRYAFNFRKRAISTSTGELLCPPPPSVPQRKLSRPRLARIRKKWRRKRSRGSDTDPLYCLRRHQLLAMWNTQPTTVAQWDECDQALPKIRPRLSKFRLREEKIDEPEDVYDDDHGMLRSPHTSKKRKHSRVDDDGVAAEPRAKKLSG</sequence>
<accession>W9YRD9</accession>
<evidence type="ECO:0000313" key="2">
    <source>
        <dbReference type="EMBL" id="EXJ95123.1"/>
    </source>
</evidence>
<evidence type="ECO:0000256" key="1">
    <source>
        <dbReference type="SAM" id="MobiDB-lite"/>
    </source>
</evidence>
<feature type="compositionally biased region" description="Basic and acidic residues" evidence="1">
    <location>
        <begin position="12"/>
        <end position="22"/>
    </location>
</feature>
<evidence type="ECO:0000313" key="3">
    <source>
        <dbReference type="Proteomes" id="UP000019484"/>
    </source>
</evidence>
<feature type="region of interest" description="Disordered" evidence="1">
    <location>
        <begin position="154"/>
        <end position="197"/>
    </location>
</feature>
<dbReference type="RefSeq" id="XP_007719352.1">
    <property type="nucleotide sequence ID" value="XM_007721162.1"/>
</dbReference>
<name>W9YRD9_9EURO</name>
<dbReference type="OrthoDB" id="4149611at2759"/>
<proteinExistence type="predicted"/>
<reference evidence="2 3" key="1">
    <citation type="submission" date="2013-03" db="EMBL/GenBank/DDBJ databases">
        <title>The Genome Sequence of Capronia coronata CBS 617.96.</title>
        <authorList>
            <consortium name="The Broad Institute Genomics Platform"/>
            <person name="Cuomo C."/>
            <person name="de Hoog S."/>
            <person name="Gorbushina A."/>
            <person name="Walker B."/>
            <person name="Young S.K."/>
            <person name="Zeng Q."/>
            <person name="Gargeya S."/>
            <person name="Fitzgerald M."/>
            <person name="Haas B."/>
            <person name="Abouelleil A."/>
            <person name="Allen A.W."/>
            <person name="Alvarado L."/>
            <person name="Arachchi H.M."/>
            <person name="Berlin A.M."/>
            <person name="Chapman S.B."/>
            <person name="Gainer-Dewar J."/>
            <person name="Goldberg J."/>
            <person name="Griggs A."/>
            <person name="Gujja S."/>
            <person name="Hansen M."/>
            <person name="Howarth C."/>
            <person name="Imamovic A."/>
            <person name="Ireland A."/>
            <person name="Larimer J."/>
            <person name="McCowan C."/>
            <person name="Murphy C."/>
            <person name="Pearson M."/>
            <person name="Poon T.W."/>
            <person name="Priest M."/>
            <person name="Roberts A."/>
            <person name="Saif S."/>
            <person name="Shea T."/>
            <person name="Sisk P."/>
            <person name="Sykes S."/>
            <person name="Wortman J."/>
            <person name="Nusbaum C."/>
            <person name="Birren B."/>
        </authorList>
    </citation>
    <scope>NUCLEOTIDE SEQUENCE [LARGE SCALE GENOMIC DNA]</scope>
    <source>
        <strain evidence="2 3">CBS 617.96</strain>
    </source>
</reference>